<feature type="compositionally biased region" description="Polar residues" evidence="1">
    <location>
        <begin position="50"/>
        <end position="76"/>
    </location>
</feature>
<dbReference type="Pfam" id="PF13511">
    <property type="entry name" value="DUF4124"/>
    <property type="match status" value="1"/>
</dbReference>
<dbReference type="AlphaFoldDB" id="L8J754"/>
<evidence type="ECO:0000259" key="3">
    <source>
        <dbReference type="Pfam" id="PF13511"/>
    </source>
</evidence>
<reference evidence="4 5" key="1">
    <citation type="submission" date="2012-12" db="EMBL/GenBank/DDBJ databases">
        <title>Genome Assembly of Photobacterium sp. AK15.</title>
        <authorList>
            <person name="Khatri I."/>
            <person name="Vaidya B."/>
            <person name="Srinivas T.N.R."/>
            <person name="Subramanian S."/>
            <person name="Pinnaka A."/>
        </authorList>
    </citation>
    <scope>NUCLEOTIDE SEQUENCE [LARGE SCALE GENOMIC DNA]</scope>
    <source>
        <strain evidence="4 5">AK15</strain>
    </source>
</reference>
<dbReference type="OrthoDB" id="7062774at2"/>
<name>L8J754_9GAMM</name>
<evidence type="ECO:0000256" key="1">
    <source>
        <dbReference type="SAM" id="MobiDB-lite"/>
    </source>
</evidence>
<evidence type="ECO:0000313" key="4">
    <source>
        <dbReference type="EMBL" id="ELR63262.1"/>
    </source>
</evidence>
<keyword evidence="5" id="KW-1185">Reference proteome</keyword>
<feature type="signal peptide" evidence="2">
    <location>
        <begin position="1"/>
        <end position="24"/>
    </location>
</feature>
<feature type="domain" description="DUF4124" evidence="3">
    <location>
        <begin position="19"/>
        <end position="65"/>
    </location>
</feature>
<protein>
    <recommendedName>
        <fullName evidence="3">DUF4124 domain-containing protein</fullName>
    </recommendedName>
</protein>
<gene>
    <name evidence="4" type="ORF">C942_03959</name>
</gene>
<feature type="chain" id="PRO_5003993377" description="DUF4124 domain-containing protein" evidence="2">
    <location>
        <begin position="25"/>
        <end position="189"/>
    </location>
</feature>
<dbReference type="RefSeq" id="WP_007471084.1">
    <property type="nucleotide sequence ID" value="NZ_AMZO01000045.1"/>
</dbReference>
<feature type="region of interest" description="Disordered" evidence="1">
    <location>
        <begin position="39"/>
        <end position="81"/>
    </location>
</feature>
<comment type="caution">
    <text evidence="4">The sequence shown here is derived from an EMBL/GenBank/DDBJ whole genome shotgun (WGS) entry which is preliminary data.</text>
</comment>
<dbReference type="InterPro" id="IPR025392">
    <property type="entry name" value="DUF4124"/>
</dbReference>
<organism evidence="4 5">
    <name type="scientific">Photobacterium marinum</name>
    <dbReference type="NCBI Taxonomy" id="1056511"/>
    <lineage>
        <taxon>Bacteria</taxon>
        <taxon>Pseudomonadati</taxon>
        <taxon>Pseudomonadota</taxon>
        <taxon>Gammaproteobacteria</taxon>
        <taxon>Vibrionales</taxon>
        <taxon>Vibrionaceae</taxon>
        <taxon>Photobacterium</taxon>
    </lineage>
</organism>
<keyword evidence="2" id="KW-0732">Signal</keyword>
<evidence type="ECO:0000256" key="2">
    <source>
        <dbReference type="SAM" id="SignalP"/>
    </source>
</evidence>
<dbReference type="PATRIC" id="fig|1056511.3.peg.4773"/>
<dbReference type="EMBL" id="AMZO01000045">
    <property type="protein sequence ID" value="ELR63262.1"/>
    <property type="molecule type" value="Genomic_DNA"/>
</dbReference>
<proteinExistence type="predicted"/>
<dbReference type="Proteomes" id="UP000011134">
    <property type="component" value="Unassembled WGS sequence"/>
</dbReference>
<sequence length="189" mass="20941">MKSSRLFILTILLTSLFSITTVQASTIYTWEDEKGVVHFSDQPRPGADTINLNIPEPSNSKANSADKSQTTNPQPEQTKEPALPIATISLISPLHEQTVRNNEGIIDVSVVSNRKLTKGHNARLLLDGKPYGRPQTKLNWQLHNIDRGSHTLQAQLLKHGKVIASSDMITVYLHRASILNRQPPAITPK</sequence>
<evidence type="ECO:0000313" key="5">
    <source>
        <dbReference type="Proteomes" id="UP000011134"/>
    </source>
</evidence>
<accession>L8J754</accession>